<dbReference type="EMBL" id="OKQR01000001">
    <property type="protein sequence ID" value="SPD91807.1"/>
    <property type="molecule type" value="Genomic_DNA"/>
</dbReference>
<dbReference type="Proteomes" id="UP000239237">
    <property type="component" value="Unassembled WGS sequence"/>
</dbReference>
<accession>A0A2N9K9W6</accession>
<evidence type="ECO:0000313" key="3">
    <source>
        <dbReference type="EMBL" id="SPE07086.1"/>
    </source>
</evidence>
<evidence type="ECO:0000256" key="1">
    <source>
        <dbReference type="SAM" id="Phobius"/>
    </source>
</evidence>
<keyword evidence="1" id="KW-0812">Transmembrane</keyword>
<proteinExistence type="predicted"/>
<dbReference type="Proteomes" id="UP000237923">
    <property type="component" value="Unassembled WGS sequence"/>
</dbReference>
<feature type="transmembrane region" description="Helical" evidence="1">
    <location>
        <begin position="28"/>
        <end position="49"/>
    </location>
</feature>
<keyword evidence="1" id="KW-1133">Transmembrane helix</keyword>
<name>A0A2N9K9W6_9LACO</name>
<protein>
    <submittedName>
        <fullName evidence="3">Uncharacterized protein</fullName>
    </submittedName>
</protein>
<evidence type="ECO:0000313" key="5">
    <source>
        <dbReference type="Proteomes" id="UP000239237"/>
    </source>
</evidence>
<sequence length="52" mass="6085">MPGFFIIIFSVLLLLIYISFRLNDIHLLVFVSTVLIIQIGFCAFAFFLFKRI</sequence>
<dbReference type="EMBL" id="OKQU01000001">
    <property type="protein sequence ID" value="SPE07086.1"/>
    <property type="molecule type" value="Genomic_DNA"/>
</dbReference>
<reference evidence="3 4" key="1">
    <citation type="submission" date="2018-02" db="EMBL/GenBank/DDBJ databases">
        <authorList>
            <person name="Cohen D.B."/>
            <person name="Kent A.D."/>
        </authorList>
    </citation>
    <scope>NUCLEOTIDE SEQUENCE [LARGE SCALE GENOMIC DNA]</scope>
    <source>
        <strain evidence="3 4">CECT 9216</strain>
    </source>
</reference>
<keyword evidence="1" id="KW-0472">Membrane</keyword>
<keyword evidence="5" id="KW-1185">Reference proteome</keyword>
<feature type="transmembrane region" description="Helical" evidence="1">
    <location>
        <begin position="5"/>
        <end position="22"/>
    </location>
</feature>
<evidence type="ECO:0000313" key="4">
    <source>
        <dbReference type="Proteomes" id="UP000237923"/>
    </source>
</evidence>
<gene>
    <name evidence="2" type="ORF">LES8486_00794</name>
    <name evidence="3" type="ORF">LES9216_00941</name>
</gene>
<dbReference type="AlphaFoldDB" id="A0A2N9K9W6"/>
<organism evidence="3 4">
    <name type="scientific">Leuconostoc suionicum</name>
    <dbReference type="NCBI Taxonomy" id="1511761"/>
    <lineage>
        <taxon>Bacteria</taxon>
        <taxon>Bacillati</taxon>
        <taxon>Bacillota</taxon>
        <taxon>Bacilli</taxon>
        <taxon>Lactobacillales</taxon>
        <taxon>Lactobacillaceae</taxon>
        <taxon>Leuconostoc</taxon>
    </lineage>
</organism>
<evidence type="ECO:0000313" key="2">
    <source>
        <dbReference type="EMBL" id="SPD91807.1"/>
    </source>
</evidence>
<reference evidence="2 5" key="2">
    <citation type="submission" date="2018-02" db="EMBL/GenBank/DDBJ databases">
        <authorList>
            <person name="Rodrigo-Torres L."/>
            <person name="Arahal R. D."/>
            <person name="Lucena T."/>
        </authorList>
    </citation>
    <scope>NUCLEOTIDE SEQUENCE [LARGE SCALE GENOMIC DNA]</scope>
    <source>
        <strain evidence="2 5">CECT 8486</strain>
    </source>
</reference>